<dbReference type="CDD" id="cd17928">
    <property type="entry name" value="DEXDc_SecA"/>
    <property type="match status" value="1"/>
</dbReference>
<dbReference type="PROSITE" id="PS01312">
    <property type="entry name" value="SECA"/>
    <property type="match status" value="1"/>
</dbReference>
<keyword evidence="8 12" id="KW-0653">Protein transport</keyword>
<proteinExistence type="inferred from homology"/>
<dbReference type="NCBIfam" id="TIGR00963">
    <property type="entry name" value="secA"/>
    <property type="match status" value="1"/>
</dbReference>
<protein>
    <recommendedName>
        <fullName evidence="12 13">Protein translocase subunit SecA</fullName>
        <ecNumber evidence="12">7.4.2.8</ecNumber>
    </recommendedName>
</protein>
<comment type="subunit">
    <text evidence="12">Monomer and homodimer. Part of the essential Sec protein translocation apparatus which comprises SecA, SecYEG and auxiliary proteins SecDF. Other proteins may also be involved.</text>
</comment>
<evidence type="ECO:0000259" key="15">
    <source>
        <dbReference type="PROSITE" id="PS51194"/>
    </source>
</evidence>
<comment type="caution">
    <text evidence="17">The sequence shown here is derived from an EMBL/GenBank/DDBJ whole genome shotgun (WGS) entry which is preliminary data.</text>
</comment>
<evidence type="ECO:0000256" key="4">
    <source>
        <dbReference type="ARBA" id="ARBA00022475"/>
    </source>
</evidence>
<dbReference type="EC" id="7.4.2.8" evidence="12"/>
<dbReference type="PROSITE" id="PS51194">
    <property type="entry name" value="HELICASE_CTER"/>
    <property type="match status" value="1"/>
</dbReference>
<keyword evidence="3 12" id="KW-0813">Transport</keyword>
<dbReference type="FunFam" id="3.90.1440.10:FF:000002">
    <property type="entry name" value="Protein translocase subunit SecA"/>
    <property type="match status" value="1"/>
</dbReference>
<comment type="catalytic activity">
    <reaction evidence="12">
        <text>ATP + H2O + cellular proteinSide 1 = ADP + phosphate + cellular proteinSide 2.</text>
        <dbReference type="EC" id="7.4.2.8"/>
    </reaction>
</comment>
<keyword evidence="6 12" id="KW-0547">Nucleotide-binding</keyword>
<dbReference type="Pfam" id="PF07516">
    <property type="entry name" value="SecA_SW"/>
    <property type="match status" value="1"/>
</dbReference>
<keyword evidence="9 12" id="KW-1278">Translocase</keyword>
<dbReference type="GO" id="GO:0043952">
    <property type="term" value="P:protein transport by the Sec complex"/>
    <property type="evidence" value="ECO:0007669"/>
    <property type="project" value="TreeGrafter"/>
</dbReference>
<evidence type="ECO:0000313" key="17">
    <source>
        <dbReference type="EMBL" id="PIR97890.1"/>
    </source>
</evidence>
<dbReference type="AlphaFoldDB" id="A0A2H0VHV4"/>
<dbReference type="GO" id="GO:0005829">
    <property type="term" value="C:cytosol"/>
    <property type="evidence" value="ECO:0007669"/>
    <property type="project" value="TreeGrafter"/>
</dbReference>
<evidence type="ECO:0000256" key="1">
    <source>
        <dbReference type="ARBA" id="ARBA00004170"/>
    </source>
</evidence>
<feature type="domain" description="Helicase ATP-binding" evidence="14">
    <location>
        <begin position="86"/>
        <end position="258"/>
    </location>
</feature>
<dbReference type="InterPro" id="IPR001650">
    <property type="entry name" value="Helicase_C-like"/>
</dbReference>
<evidence type="ECO:0000313" key="18">
    <source>
        <dbReference type="Proteomes" id="UP000231466"/>
    </source>
</evidence>
<comment type="function">
    <text evidence="12">Part of the Sec protein translocase complex. Interacts with the SecYEG preprotein conducting channel. Has a central role in coupling the hydrolysis of ATP to the transfer of proteins into and across the cell membrane, serving as an ATP-driven molecular motor driving the stepwise translocation of polypeptide chains across the membrane.</text>
</comment>
<gene>
    <name evidence="12" type="primary">secA</name>
    <name evidence="17" type="ORF">COT89_02350</name>
</gene>
<feature type="binding site" evidence="12">
    <location>
        <position position="526"/>
    </location>
    <ligand>
        <name>ATP</name>
        <dbReference type="ChEBI" id="CHEBI:30616"/>
    </ligand>
</feature>
<dbReference type="InterPro" id="IPR011115">
    <property type="entry name" value="SecA_DEAD"/>
</dbReference>
<evidence type="ECO:0000256" key="9">
    <source>
        <dbReference type="ARBA" id="ARBA00022967"/>
    </source>
</evidence>
<feature type="domain" description="SecA family profile" evidence="16">
    <location>
        <begin position="1"/>
        <end position="613"/>
    </location>
</feature>
<dbReference type="InterPro" id="IPR011116">
    <property type="entry name" value="SecA_Wing/Scaffold"/>
</dbReference>
<dbReference type="GO" id="GO:0005524">
    <property type="term" value="F:ATP binding"/>
    <property type="evidence" value="ECO:0007669"/>
    <property type="project" value="UniProtKB-UniRule"/>
</dbReference>
<evidence type="ECO:0000256" key="10">
    <source>
        <dbReference type="ARBA" id="ARBA00023010"/>
    </source>
</evidence>
<dbReference type="SMART" id="SM00957">
    <property type="entry name" value="SecA_DEAD"/>
    <property type="match status" value="1"/>
</dbReference>
<evidence type="ECO:0000256" key="3">
    <source>
        <dbReference type="ARBA" id="ARBA00022448"/>
    </source>
</evidence>
<dbReference type="SMART" id="SM00958">
    <property type="entry name" value="SecA_PP_bind"/>
    <property type="match status" value="1"/>
</dbReference>
<dbReference type="EMBL" id="PFAH01000008">
    <property type="protein sequence ID" value="PIR97890.1"/>
    <property type="molecule type" value="Genomic_DNA"/>
</dbReference>
<dbReference type="PANTHER" id="PTHR30612">
    <property type="entry name" value="SECA INNER MEMBRANE COMPONENT OF SEC PROTEIN SECRETION SYSTEM"/>
    <property type="match status" value="1"/>
</dbReference>
<dbReference type="Gene3D" id="1.10.3060.10">
    <property type="entry name" value="Helical scaffold and wing domains of SecA"/>
    <property type="match status" value="2"/>
</dbReference>
<dbReference type="InterPro" id="IPR000185">
    <property type="entry name" value="SecA"/>
</dbReference>
<dbReference type="SUPFAM" id="SSF81886">
    <property type="entry name" value="Helical scaffold and wing domains of SecA"/>
    <property type="match status" value="1"/>
</dbReference>
<organism evidence="17 18">
    <name type="scientific">Candidatus Colwellbacteria bacterium CG10_big_fil_rev_8_21_14_0_10_42_22</name>
    <dbReference type="NCBI Taxonomy" id="1974540"/>
    <lineage>
        <taxon>Bacteria</taxon>
        <taxon>Candidatus Colwelliibacteriota</taxon>
    </lineage>
</organism>
<dbReference type="GO" id="GO:0017038">
    <property type="term" value="P:protein import"/>
    <property type="evidence" value="ECO:0007669"/>
    <property type="project" value="InterPro"/>
</dbReference>
<dbReference type="Gene3D" id="3.90.1440.10">
    <property type="entry name" value="SecA, preprotein cross-linking domain"/>
    <property type="match status" value="1"/>
</dbReference>
<dbReference type="PROSITE" id="PS51196">
    <property type="entry name" value="SECA_MOTOR_DEAD"/>
    <property type="match status" value="1"/>
</dbReference>
<dbReference type="GO" id="GO:0006605">
    <property type="term" value="P:protein targeting"/>
    <property type="evidence" value="ECO:0007669"/>
    <property type="project" value="UniProtKB-UniRule"/>
</dbReference>
<evidence type="ECO:0000256" key="2">
    <source>
        <dbReference type="ARBA" id="ARBA00007650"/>
    </source>
</evidence>
<feature type="domain" description="Helicase C-terminal" evidence="15">
    <location>
        <begin position="451"/>
        <end position="618"/>
    </location>
</feature>
<dbReference type="InterPro" id="IPR027417">
    <property type="entry name" value="P-loop_NTPase"/>
</dbReference>
<reference evidence="18" key="1">
    <citation type="submission" date="2017-09" db="EMBL/GenBank/DDBJ databases">
        <title>Depth-based differentiation of microbial function through sediment-hosted aquifers and enrichment of novel symbionts in the deep terrestrial subsurface.</title>
        <authorList>
            <person name="Probst A.J."/>
            <person name="Ladd B."/>
            <person name="Jarett J.K."/>
            <person name="Geller-Mcgrath D.E."/>
            <person name="Sieber C.M.K."/>
            <person name="Emerson J.B."/>
            <person name="Anantharaman K."/>
            <person name="Thomas B.C."/>
            <person name="Malmstrom R."/>
            <person name="Stieglmeier M."/>
            <person name="Klingl A."/>
            <person name="Woyke T."/>
            <person name="Ryan C.M."/>
            <person name="Banfield J.F."/>
        </authorList>
    </citation>
    <scope>NUCLEOTIDE SEQUENCE [LARGE SCALE GENOMIC DNA]</scope>
</reference>
<keyword evidence="7 12" id="KW-0067">ATP-binding</keyword>
<dbReference type="InterPro" id="IPR020937">
    <property type="entry name" value="SecA_CS"/>
</dbReference>
<evidence type="ECO:0000256" key="13">
    <source>
        <dbReference type="RuleBase" id="RU003874"/>
    </source>
</evidence>
<dbReference type="InterPro" id="IPR011130">
    <property type="entry name" value="SecA_preprotein_X-link_dom"/>
</dbReference>
<dbReference type="GO" id="GO:0031522">
    <property type="term" value="C:cell envelope Sec protein transport complex"/>
    <property type="evidence" value="ECO:0007669"/>
    <property type="project" value="TreeGrafter"/>
</dbReference>
<accession>A0A2H0VHV4</accession>
<dbReference type="FunFam" id="3.40.50.300:FF:000429">
    <property type="entry name" value="Preprotein translocase subunit SecA"/>
    <property type="match status" value="1"/>
</dbReference>
<dbReference type="GO" id="GO:0065002">
    <property type="term" value="P:intracellular protein transmembrane transport"/>
    <property type="evidence" value="ECO:0007669"/>
    <property type="project" value="UniProtKB-UniRule"/>
</dbReference>
<dbReference type="Proteomes" id="UP000231466">
    <property type="component" value="Unassembled WGS sequence"/>
</dbReference>
<keyword evidence="4 12" id="KW-1003">Cell membrane</keyword>
<dbReference type="InterPro" id="IPR014001">
    <property type="entry name" value="Helicase_ATP-bd"/>
</dbReference>
<evidence type="ECO:0000256" key="8">
    <source>
        <dbReference type="ARBA" id="ARBA00022927"/>
    </source>
</evidence>
<keyword evidence="11 12" id="KW-0472">Membrane</keyword>
<dbReference type="PANTHER" id="PTHR30612:SF0">
    <property type="entry name" value="CHLOROPLAST PROTEIN-TRANSPORTING ATPASE"/>
    <property type="match status" value="1"/>
</dbReference>
<evidence type="ECO:0000259" key="16">
    <source>
        <dbReference type="PROSITE" id="PS51196"/>
    </source>
</evidence>
<evidence type="ECO:0000259" key="14">
    <source>
        <dbReference type="PROSITE" id="PS51192"/>
    </source>
</evidence>
<comment type="subcellular location">
    <subcellularLocation>
        <location evidence="12">Cell membrane</location>
        <topology evidence="12">Peripheral membrane protein</topology>
        <orientation evidence="12">Cytoplasmic side</orientation>
    </subcellularLocation>
    <subcellularLocation>
        <location evidence="12">Cytoplasm</location>
    </subcellularLocation>
    <subcellularLocation>
        <location evidence="1">Membrane</location>
        <topology evidence="1">Peripheral membrane protein</topology>
    </subcellularLocation>
    <text evidence="12">Distribution is 50-50.</text>
</comment>
<dbReference type="Pfam" id="PF07517">
    <property type="entry name" value="SecA_DEAD"/>
    <property type="match status" value="1"/>
</dbReference>
<dbReference type="HAMAP" id="MF_01382">
    <property type="entry name" value="SecA"/>
    <property type="match status" value="1"/>
</dbReference>
<feature type="binding site" evidence="12">
    <location>
        <begin position="102"/>
        <end position="106"/>
    </location>
    <ligand>
        <name>ATP</name>
        <dbReference type="ChEBI" id="CHEBI:30616"/>
    </ligand>
</feature>
<dbReference type="Pfam" id="PF21090">
    <property type="entry name" value="P-loop_SecA"/>
    <property type="match status" value="1"/>
</dbReference>
<evidence type="ECO:0000256" key="11">
    <source>
        <dbReference type="ARBA" id="ARBA00023136"/>
    </source>
</evidence>
<dbReference type="Gene3D" id="3.40.50.300">
    <property type="entry name" value="P-loop containing nucleotide triphosphate hydrolases"/>
    <property type="match status" value="3"/>
</dbReference>
<evidence type="ECO:0000256" key="7">
    <source>
        <dbReference type="ARBA" id="ARBA00022840"/>
    </source>
</evidence>
<dbReference type="NCBIfam" id="NF009538">
    <property type="entry name" value="PRK12904.1"/>
    <property type="match status" value="1"/>
</dbReference>
<keyword evidence="10 12" id="KW-0811">Translocation</keyword>
<sequence length="858" mass="97748">MNIIKGIGKRLFSSAPKRPKEIDEINALEEEVSKLTDEELKERGLALKKEAQSGVGLDDLLVRAFAVVREVAKRKLGQRHYDVQLWGGIVMHQQGIAEMVTGEGKTLAATAPVYLNALDGKGVHVITVNDYLAKRDAVWMGQIYYELGLSVGCLLHDQALVYDPEWKLTDEEREALDKERDETGSFKVKEEFLRPVDRKEAYAADVTYGTNHEFGFDYLRDNLKRSKFDQVQRKLNFAVVDEIDSILIDEARTPLIISVPDMGSSDYYRVFAGAVRNLVPEEDYIVDEKLRSVEITEPGIDKVEKKTGIKNLYDVHNLRLAHYLEASLKASILFEKDKEYVVKDGQVIIVDQFTGRLMHGRRYSAGIHQAIEAKEGLAVQDESRTFAQITIQNYFRLYKKLAGMTGTAQTSAEEFFKVYELEVVSIPTNKPLIRKDKEDLIYKNMHAKHDAIVKDVKSCQEKGQPVLIGTVSIEKNEELAKVLKRAGIQYEILNAKNHEREGSIIAQAGREGAVTVATNMAGRGVDIVLGGNPYNQEKAEKVKEVGGLYVIGTERHEARRIDNQLRGRAGRQGDEGVSQFYLSLEDDLMRIFGGERLQGLMERFDFPEDVPIENKMVSGAIVQAQNKVEGFNFDSRKHLLEYDDILNKQRLSFYRKRQEILENIEDDLGKIRDLISQFFANQLEVFRVAEIPPEHRKKVLVEIGAPTEDLGKLQEFADKKIKEIENMVPLGHQLLNIMDTLWMNHLEDIEALREAVRIRAYGQKDPLVEYRRESKILFDRMNGNLEAWIFMNLLRIKTEKRDGEEEDLIQERIQIVRPKGGDKIGRNDPCPCGAINLDTGNVYKYKKCGLINAPHHQK</sequence>
<dbReference type="InterPro" id="IPR036266">
    <property type="entry name" value="SecA_Wing/Scaffold_sf"/>
</dbReference>
<dbReference type="InterPro" id="IPR036670">
    <property type="entry name" value="SecA_X-link_sf"/>
</dbReference>
<dbReference type="InterPro" id="IPR044722">
    <property type="entry name" value="SecA_SF2_C"/>
</dbReference>
<name>A0A2H0VHV4_9BACT</name>
<keyword evidence="5 12" id="KW-0963">Cytoplasm</keyword>
<dbReference type="PRINTS" id="PR00906">
    <property type="entry name" value="SECA"/>
</dbReference>
<dbReference type="Pfam" id="PF01043">
    <property type="entry name" value="SecA_PP_bind"/>
    <property type="match status" value="1"/>
</dbReference>
<evidence type="ECO:0000256" key="12">
    <source>
        <dbReference type="HAMAP-Rule" id="MF_01382"/>
    </source>
</evidence>
<dbReference type="PROSITE" id="PS51192">
    <property type="entry name" value="HELICASE_ATP_BIND_1"/>
    <property type="match status" value="1"/>
</dbReference>
<evidence type="ECO:0000256" key="6">
    <source>
        <dbReference type="ARBA" id="ARBA00022741"/>
    </source>
</evidence>
<comment type="similarity">
    <text evidence="2 12 13">Belongs to the SecA family.</text>
</comment>
<dbReference type="CDD" id="cd18803">
    <property type="entry name" value="SF2_C_secA"/>
    <property type="match status" value="1"/>
</dbReference>
<dbReference type="GO" id="GO:0008564">
    <property type="term" value="F:protein-exporting ATPase activity"/>
    <property type="evidence" value="ECO:0007669"/>
    <property type="project" value="UniProtKB-EC"/>
</dbReference>
<dbReference type="GO" id="GO:0005886">
    <property type="term" value="C:plasma membrane"/>
    <property type="evidence" value="ECO:0007669"/>
    <property type="project" value="UniProtKB-SubCell"/>
</dbReference>
<dbReference type="SUPFAM" id="SSF52540">
    <property type="entry name" value="P-loop containing nucleoside triphosphate hydrolases"/>
    <property type="match status" value="2"/>
</dbReference>
<evidence type="ECO:0000256" key="5">
    <source>
        <dbReference type="ARBA" id="ARBA00022490"/>
    </source>
</evidence>
<dbReference type="InterPro" id="IPR014018">
    <property type="entry name" value="SecA_motor_DEAD"/>
</dbReference>
<feature type="binding site" evidence="12">
    <location>
        <position position="84"/>
    </location>
    <ligand>
        <name>ATP</name>
        <dbReference type="ChEBI" id="CHEBI:30616"/>
    </ligand>
</feature>
<dbReference type="SUPFAM" id="SSF81767">
    <property type="entry name" value="Pre-protein crosslinking domain of SecA"/>
    <property type="match status" value="1"/>
</dbReference>